<gene>
    <name evidence="8" type="ORF">BDFB_013143</name>
</gene>
<dbReference type="FunFam" id="3.40.30.10:FF:000035">
    <property type="entry name" value="hematopoietic prostaglandin D synthase"/>
    <property type="match status" value="1"/>
</dbReference>
<dbReference type="InterPro" id="IPR004045">
    <property type="entry name" value="Glutathione_S-Trfase_N"/>
</dbReference>
<dbReference type="PANTHER" id="PTHR11571:SF224">
    <property type="entry name" value="HEMATOPOIETIC PROSTAGLANDIN D SYNTHASE"/>
    <property type="match status" value="1"/>
</dbReference>
<evidence type="ECO:0000313" key="8">
    <source>
        <dbReference type="EMBL" id="RZC36261.1"/>
    </source>
</evidence>
<evidence type="ECO:0000256" key="4">
    <source>
        <dbReference type="ARBA" id="ARBA00038317"/>
    </source>
</evidence>
<comment type="subunit">
    <text evidence="1">Homodimer.</text>
</comment>
<dbReference type="InterPro" id="IPR036282">
    <property type="entry name" value="Glutathione-S-Trfase_C_sf"/>
</dbReference>
<dbReference type="STRING" id="1661398.A0A482VTI0"/>
<dbReference type="SFLD" id="SFLDG00363">
    <property type="entry name" value="AMPS_(cytGST):_Alpha-__Mu-__Pi"/>
    <property type="match status" value="1"/>
</dbReference>
<dbReference type="CDD" id="cd03192">
    <property type="entry name" value="GST_C_Sigma_like"/>
    <property type="match status" value="1"/>
</dbReference>
<dbReference type="SFLD" id="SFLDS00019">
    <property type="entry name" value="Glutathione_Transferase_(cytos"/>
    <property type="match status" value="1"/>
</dbReference>
<dbReference type="FunFam" id="1.20.1050.10:FF:000030">
    <property type="entry name" value="Glutathione S-transferase S1"/>
    <property type="match status" value="1"/>
</dbReference>
<dbReference type="AlphaFoldDB" id="A0A482VTI0"/>
<dbReference type="InterPro" id="IPR050213">
    <property type="entry name" value="GST_superfamily"/>
</dbReference>
<evidence type="ECO:0000313" key="9">
    <source>
        <dbReference type="Proteomes" id="UP000292052"/>
    </source>
</evidence>
<dbReference type="InterPro" id="IPR040079">
    <property type="entry name" value="Glutathione_S-Trfase"/>
</dbReference>
<comment type="caution">
    <text evidence="8">The sequence shown here is derived from an EMBL/GenBank/DDBJ whole genome shotgun (WGS) entry which is preliminary data.</text>
</comment>
<dbReference type="OrthoDB" id="414243at2759"/>
<dbReference type="CDD" id="cd03039">
    <property type="entry name" value="GST_N_Sigma_like"/>
    <property type="match status" value="1"/>
</dbReference>
<dbReference type="PANTHER" id="PTHR11571">
    <property type="entry name" value="GLUTATHIONE S-TRANSFERASE"/>
    <property type="match status" value="1"/>
</dbReference>
<dbReference type="InterPro" id="IPR036249">
    <property type="entry name" value="Thioredoxin-like_sf"/>
</dbReference>
<dbReference type="SUPFAM" id="SSF47616">
    <property type="entry name" value="GST C-terminal domain-like"/>
    <property type="match status" value="1"/>
</dbReference>
<dbReference type="InterPro" id="IPR004046">
    <property type="entry name" value="GST_C"/>
</dbReference>
<dbReference type="SUPFAM" id="SSF52833">
    <property type="entry name" value="Thioredoxin-like"/>
    <property type="match status" value="1"/>
</dbReference>
<name>A0A482VTI0_ASBVE</name>
<evidence type="ECO:0000259" key="6">
    <source>
        <dbReference type="PROSITE" id="PS50404"/>
    </source>
</evidence>
<dbReference type="Pfam" id="PF02798">
    <property type="entry name" value="GST_N"/>
    <property type="match status" value="1"/>
</dbReference>
<dbReference type="GO" id="GO:0006749">
    <property type="term" value="P:glutathione metabolic process"/>
    <property type="evidence" value="ECO:0007669"/>
    <property type="project" value="TreeGrafter"/>
</dbReference>
<feature type="domain" description="GST N-terminal" evidence="6">
    <location>
        <begin position="3"/>
        <end position="80"/>
    </location>
</feature>
<dbReference type="EMBL" id="QDEB01063706">
    <property type="protein sequence ID" value="RZC36261.1"/>
    <property type="molecule type" value="Genomic_DNA"/>
</dbReference>
<dbReference type="SFLD" id="SFLDG01205">
    <property type="entry name" value="AMPS.1"/>
    <property type="match status" value="1"/>
</dbReference>
<keyword evidence="9" id="KW-1185">Reference proteome</keyword>
<reference evidence="8 9" key="1">
    <citation type="submission" date="2017-03" db="EMBL/GenBank/DDBJ databases">
        <title>Genome of the blue death feigning beetle - Asbolus verrucosus.</title>
        <authorList>
            <person name="Rider S.D."/>
        </authorList>
    </citation>
    <scope>NUCLEOTIDE SEQUENCE [LARGE SCALE GENOMIC DNA]</scope>
    <source>
        <strain evidence="8">Butters</strain>
        <tissue evidence="8">Head and leg muscle</tissue>
    </source>
</reference>
<protein>
    <recommendedName>
        <fullName evidence="2">glutathione transferase</fullName>
        <ecNumber evidence="2">2.5.1.18</ecNumber>
    </recommendedName>
</protein>
<evidence type="ECO:0000259" key="7">
    <source>
        <dbReference type="PROSITE" id="PS50405"/>
    </source>
</evidence>
<organism evidence="8 9">
    <name type="scientific">Asbolus verrucosus</name>
    <name type="common">Desert ironclad beetle</name>
    <dbReference type="NCBI Taxonomy" id="1661398"/>
    <lineage>
        <taxon>Eukaryota</taxon>
        <taxon>Metazoa</taxon>
        <taxon>Ecdysozoa</taxon>
        <taxon>Arthropoda</taxon>
        <taxon>Hexapoda</taxon>
        <taxon>Insecta</taxon>
        <taxon>Pterygota</taxon>
        <taxon>Neoptera</taxon>
        <taxon>Endopterygota</taxon>
        <taxon>Coleoptera</taxon>
        <taxon>Polyphaga</taxon>
        <taxon>Cucujiformia</taxon>
        <taxon>Tenebrionidae</taxon>
        <taxon>Pimeliinae</taxon>
        <taxon>Asbolus</taxon>
    </lineage>
</organism>
<evidence type="ECO:0000256" key="1">
    <source>
        <dbReference type="ARBA" id="ARBA00011738"/>
    </source>
</evidence>
<dbReference type="EC" id="2.5.1.18" evidence="2"/>
<dbReference type="Pfam" id="PF14497">
    <property type="entry name" value="GST_C_3"/>
    <property type="match status" value="1"/>
</dbReference>
<evidence type="ECO:0000256" key="5">
    <source>
        <dbReference type="ARBA" id="ARBA00047960"/>
    </source>
</evidence>
<dbReference type="Gene3D" id="1.20.1050.10">
    <property type="match status" value="1"/>
</dbReference>
<evidence type="ECO:0000256" key="3">
    <source>
        <dbReference type="ARBA" id="ARBA00022679"/>
    </source>
</evidence>
<dbReference type="PROSITE" id="PS50404">
    <property type="entry name" value="GST_NTER"/>
    <property type="match status" value="1"/>
</dbReference>
<dbReference type="InterPro" id="IPR010987">
    <property type="entry name" value="Glutathione-S-Trfase_C-like"/>
</dbReference>
<dbReference type="GO" id="GO:0004602">
    <property type="term" value="F:glutathione peroxidase activity"/>
    <property type="evidence" value="ECO:0007669"/>
    <property type="project" value="UniProtKB-ARBA"/>
</dbReference>
<dbReference type="Proteomes" id="UP000292052">
    <property type="component" value="Unassembled WGS sequence"/>
</dbReference>
<keyword evidence="3" id="KW-0808">Transferase</keyword>
<comment type="catalytic activity">
    <reaction evidence="5">
        <text>RX + glutathione = an S-substituted glutathione + a halide anion + H(+)</text>
        <dbReference type="Rhea" id="RHEA:16437"/>
        <dbReference type="ChEBI" id="CHEBI:15378"/>
        <dbReference type="ChEBI" id="CHEBI:16042"/>
        <dbReference type="ChEBI" id="CHEBI:17792"/>
        <dbReference type="ChEBI" id="CHEBI:57925"/>
        <dbReference type="ChEBI" id="CHEBI:90779"/>
        <dbReference type="EC" id="2.5.1.18"/>
    </reaction>
</comment>
<evidence type="ECO:0000256" key="2">
    <source>
        <dbReference type="ARBA" id="ARBA00012452"/>
    </source>
</evidence>
<dbReference type="GO" id="GO:0004364">
    <property type="term" value="F:glutathione transferase activity"/>
    <property type="evidence" value="ECO:0007669"/>
    <property type="project" value="UniProtKB-EC"/>
</dbReference>
<dbReference type="PROSITE" id="PS50405">
    <property type="entry name" value="GST_CTER"/>
    <property type="match status" value="1"/>
</dbReference>
<comment type="similarity">
    <text evidence="4">Belongs to the GST superfamily. Sigma family.</text>
</comment>
<proteinExistence type="inferred from homology"/>
<feature type="domain" description="GST C-terminal" evidence="7">
    <location>
        <begin position="82"/>
        <end position="204"/>
    </location>
</feature>
<sequence length="204" mass="23375">MAPAYKLTYFNGRGAAEPIRFLFKYGNIDFEDVRVEQDQWPQLKEKTPFGQLPVLEHNGKQINQSVSIARYVAKQVKLAGKDDWENLEIDAIIDTLCDIRAKCAPIFYEKDEEKKKALKETVLNETIPYYLTRLDAIVQKNKGHLALGRLTWADLYFSSSVPSYTSFAESDVISKYPNLKALQDKVYAIPAIKTWIATRAKTEF</sequence>
<dbReference type="Gene3D" id="3.40.30.10">
    <property type="entry name" value="Glutaredoxin"/>
    <property type="match status" value="1"/>
</dbReference>
<accession>A0A482VTI0</accession>